<organism evidence="1 2">
    <name type="scientific">Micromonospora jinlongensis</name>
    <dbReference type="NCBI Taxonomy" id="1287877"/>
    <lineage>
        <taxon>Bacteria</taxon>
        <taxon>Bacillati</taxon>
        <taxon>Actinomycetota</taxon>
        <taxon>Actinomycetes</taxon>
        <taxon>Micromonosporales</taxon>
        <taxon>Micromonosporaceae</taxon>
        <taxon>Micromonospora</taxon>
    </lineage>
</organism>
<keyword evidence="1" id="KW-0808">Transferase</keyword>
<sequence>MDQSRPVVFLLVGLPGSGKSTYARALELTGVVRLSVDDVLQARHGRLGKDYPAERHVSLLDPAVEDVRQQLIELIRNGRSVVLDHGLGQRRERDDYKQLVESLGAGWRLLHFRVDQAELRRRLAIRNEDAACGIIPPETLDWMADVSEEPHGEGEEIVTATWPIERVTVVGLPRPSIVEGEEGKA</sequence>
<gene>
    <name evidence="1" type="ORF">HNR22_003884</name>
</gene>
<keyword evidence="2" id="KW-1185">Reference proteome</keyword>
<dbReference type="Pfam" id="PF13671">
    <property type="entry name" value="AAA_33"/>
    <property type="match status" value="1"/>
</dbReference>
<accession>A0A7Z0BG93</accession>
<dbReference type="EMBL" id="JACCHK010000001">
    <property type="protein sequence ID" value="NYH44157.1"/>
    <property type="molecule type" value="Genomic_DNA"/>
</dbReference>
<comment type="caution">
    <text evidence="1">The sequence shown here is derived from an EMBL/GenBank/DDBJ whole genome shotgun (WGS) entry which is preliminary data.</text>
</comment>
<dbReference type="SUPFAM" id="SSF52540">
    <property type="entry name" value="P-loop containing nucleoside triphosphate hydrolases"/>
    <property type="match status" value="1"/>
</dbReference>
<evidence type="ECO:0000313" key="2">
    <source>
        <dbReference type="Proteomes" id="UP000523545"/>
    </source>
</evidence>
<dbReference type="RefSeq" id="WP_179781525.1">
    <property type="nucleotide sequence ID" value="NZ_JACCHK010000001.1"/>
</dbReference>
<dbReference type="Proteomes" id="UP000523545">
    <property type="component" value="Unassembled WGS sequence"/>
</dbReference>
<evidence type="ECO:0000313" key="1">
    <source>
        <dbReference type="EMBL" id="NYH44157.1"/>
    </source>
</evidence>
<keyword evidence="1" id="KW-0418">Kinase</keyword>
<dbReference type="Gene3D" id="3.40.50.300">
    <property type="entry name" value="P-loop containing nucleotide triphosphate hydrolases"/>
    <property type="match status" value="1"/>
</dbReference>
<name>A0A7Z0BG93_9ACTN</name>
<dbReference type="AlphaFoldDB" id="A0A7Z0BG93"/>
<protein>
    <submittedName>
        <fullName evidence="1">Putative kinase</fullName>
    </submittedName>
</protein>
<dbReference type="GO" id="GO:0016301">
    <property type="term" value="F:kinase activity"/>
    <property type="evidence" value="ECO:0007669"/>
    <property type="project" value="UniProtKB-KW"/>
</dbReference>
<dbReference type="InterPro" id="IPR027417">
    <property type="entry name" value="P-loop_NTPase"/>
</dbReference>
<reference evidence="1 2" key="1">
    <citation type="submission" date="2020-07" db="EMBL/GenBank/DDBJ databases">
        <title>Sequencing the genomes of 1000 actinobacteria strains.</title>
        <authorList>
            <person name="Klenk H.-P."/>
        </authorList>
    </citation>
    <scope>NUCLEOTIDE SEQUENCE [LARGE SCALE GENOMIC DNA]</scope>
    <source>
        <strain evidence="1 2">DSM 45876</strain>
    </source>
</reference>
<proteinExistence type="predicted"/>